<protein>
    <recommendedName>
        <fullName evidence="1">Reverse transcriptase zinc-binding domain-containing protein</fullName>
    </recommendedName>
</protein>
<accession>A0A3B3HT78</accession>
<feature type="domain" description="Reverse transcriptase zinc-binding" evidence="1">
    <location>
        <begin position="223"/>
        <end position="296"/>
    </location>
</feature>
<organism evidence="2 3">
    <name type="scientific">Oryzias latipes</name>
    <name type="common">Japanese rice fish</name>
    <name type="synonym">Japanese killifish</name>
    <dbReference type="NCBI Taxonomy" id="8090"/>
    <lineage>
        <taxon>Eukaryota</taxon>
        <taxon>Metazoa</taxon>
        <taxon>Chordata</taxon>
        <taxon>Craniata</taxon>
        <taxon>Vertebrata</taxon>
        <taxon>Euteleostomi</taxon>
        <taxon>Actinopterygii</taxon>
        <taxon>Neopterygii</taxon>
        <taxon>Teleostei</taxon>
        <taxon>Neoteleostei</taxon>
        <taxon>Acanthomorphata</taxon>
        <taxon>Ovalentaria</taxon>
        <taxon>Atherinomorphae</taxon>
        <taxon>Beloniformes</taxon>
        <taxon>Adrianichthyidae</taxon>
        <taxon>Oryziinae</taxon>
        <taxon>Oryzias</taxon>
    </lineage>
</organism>
<keyword evidence="3" id="KW-1185">Reference proteome</keyword>
<dbReference type="AlphaFoldDB" id="A0A3B3HT78"/>
<reference evidence="2" key="2">
    <citation type="submission" date="2025-08" db="UniProtKB">
        <authorList>
            <consortium name="Ensembl"/>
        </authorList>
    </citation>
    <scope>IDENTIFICATION</scope>
    <source>
        <strain evidence="2">Hd-rR</strain>
    </source>
</reference>
<evidence type="ECO:0000313" key="3">
    <source>
        <dbReference type="Proteomes" id="UP000001038"/>
    </source>
</evidence>
<dbReference type="InParanoid" id="A0A3B3HT78"/>
<dbReference type="Pfam" id="PF13966">
    <property type="entry name" value="zf-RVT"/>
    <property type="match status" value="1"/>
</dbReference>
<name>A0A3B3HT78_ORYLA</name>
<evidence type="ECO:0000259" key="1">
    <source>
        <dbReference type="Pfam" id="PF13966"/>
    </source>
</evidence>
<reference evidence="2" key="3">
    <citation type="submission" date="2025-09" db="UniProtKB">
        <authorList>
            <consortium name="Ensembl"/>
        </authorList>
    </citation>
    <scope>IDENTIFICATION</scope>
    <source>
        <strain evidence="2">Hd-rR</strain>
    </source>
</reference>
<dbReference type="Bgee" id="ENSORLG00000022574">
    <property type="expression patterns" value="Expressed in blastula and 4 other cell types or tissues"/>
</dbReference>
<dbReference type="InterPro" id="IPR026960">
    <property type="entry name" value="RVT-Znf"/>
</dbReference>
<dbReference type="Ensembl" id="ENSORLT00000044940.1">
    <property type="protein sequence ID" value="ENSORLP00000034841.1"/>
    <property type="gene ID" value="ENSORLG00000022574.1"/>
</dbReference>
<evidence type="ECO:0000313" key="2">
    <source>
        <dbReference type="Ensembl" id="ENSORLP00000034841.1"/>
    </source>
</evidence>
<sequence length="401" mass="47716">MNDYEAGGLNFLDFNSLNNTFKINWAKNFLKNPTSIWNIIPFQIFSRFGGFKFILNCHYNVEKLPTKLSSFHKQVLLAWNLIYKHNFSPHKYIIWNNRDILYKNTSLYLETWIQNGILLVAQLFNKEGQLLNYNEFLSKYNLPITLQEFSMVQKAIPSGIVMLFKNTDNLIPNENTISNADESPVGKICFSYGRTTNIKIRRLFQKIYTSPPYILNYWNQFVPDINWKAVWTIPHKYLIINKVKEVSFKILHKIYPAKHYMIKFKKDINTDCSFCGDHPETVTHLFWHCLSTQRFWKEFSRFIIIHVFKDFSLKWENVLLCFFRTPKKQKVFFIINLLILLAKFYIHKCKFTNKTPYFPQFFKDVTFYIKSISFSSNKKALRTIEICNSLQIFTESTPLAV</sequence>
<dbReference type="GeneTree" id="ENSGT00940000177635"/>
<proteinExistence type="predicted"/>
<dbReference type="Proteomes" id="UP000001038">
    <property type="component" value="Chromosome 22"/>
</dbReference>
<reference evidence="2 3" key="1">
    <citation type="journal article" date="2007" name="Nature">
        <title>The medaka draft genome and insights into vertebrate genome evolution.</title>
        <authorList>
            <person name="Kasahara M."/>
            <person name="Naruse K."/>
            <person name="Sasaki S."/>
            <person name="Nakatani Y."/>
            <person name="Qu W."/>
            <person name="Ahsan B."/>
            <person name="Yamada T."/>
            <person name="Nagayasu Y."/>
            <person name="Doi K."/>
            <person name="Kasai Y."/>
            <person name="Jindo T."/>
            <person name="Kobayashi D."/>
            <person name="Shimada A."/>
            <person name="Toyoda A."/>
            <person name="Kuroki Y."/>
            <person name="Fujiyama A."/>
            <person name="Sasaki T."/>
            <person name="Shimizu A."/>
            <person name="Asakawa S."/>
            <person name="Shimizu N."/>
            <person name="Hashimoto S."/>
            <person name="Yang J."/>
            <person name="Lee Y."/>
            <person name="Matsushima K."/>
            <person name="Sugano S."/>
            <person name="Sakaizumi M."/>
            <person name="Narita T."/>
            <person name="Ohishi K."/>
            <person name="Haga S."/>
            <person name="Ohta F."/>
            <person name="Nomoto H."/>
            <person name="Nogata K."/>
            <person name="Morishita T."/>
            <person name="Endo T."/>
            <person name="Shin-I T."/>
            <person name="Takeda H."/>
            <person name="Morishita S."/>
            <person name="Kohara Y."/>
        </authorList>
    </citation>
    <scope>NUCLEOTIDE SEQUENCE [LARGE SCALE GENOMIC DNA]</scope>
    <source>
        <strain evidence="2 3">Hd-rR</strain>
    </source>
</reference>